<evidence type="ECO:0000256" key="1">
    <source>
        <dbReference type="SAM" id="MobiDB-lite"/>
    </source>
</evidence>
<organism evidence="2 3">
    <name type="scientific">Anoxybacteroides voinovskiense</name>
    <dbReference type="NCBI Taxonomy" id="230470"/>
    <lineage>
        <taxon>Bacteria</taxon>
        <taxon>Bacillati</taxon>
        <taxon>Bacillota</taxon>
        <taxon>Bacilli</taxon>
        <taxon>Bacillales</taxon>
        <taxon>Anoxybacillaceae</taxon>
        <taxon>Anoxybacteroides</taxon>
    </lineage>
</organism>
<accession>A0A840DQA0</accession>
<dbReference type="Pfam" id="PF14115">
    <property type="entry name" value="YuzL"/>
    <property type="match status" value="1"/>
</dbReference>
<gene>
    <name evidence="2" type="ORF">GGR02_000063</name>
</gene>
<sequence length="51" mass="5402">MGTLSTEVTAMSNRKKDPSKTGLSAPNVKGQGTTETETGYALDSARKKTKQ</sequence>
<dbReference type="Proteomes" id="UP000559598">
    <property type="component" value="Unassembled WGS sequence"/>
</dbReference>
<feature type="compositionally biased region" description="Polar residues" evidence="1">
    <location>
        <begin position="1"/>
        <end position="12"/>
    </location>
</feature>
<dbReference type="EMBL" id="JACIDE010000001">
    <property type="protein sequence ID" value="MBB4072317.1"/>
    <property type="molecule type" value="Genomic_DNA"/>
</dbReference>
<dbReference type="InterPro" id="IPR025625">
    <property type="entry name" value="YuzL"/>
</dbReference>
<protein>
    <recommendedName>
        <fullName evidence="4">YuzL family protein</fullName>
    </recommendedName>
</protein>
<evidence type="ECO:0008006" key="4">
    <source>
        <dbReference type="Google" id="ProtNLM"/>
    </source>
</evidence>
<dbReference type="AlphaFoldDB" id="A0A840DQA0"/>
<evidence type="ECO:0000313" key="2">
    <source>
        <dbReference type="EMBL" id="MBB4072317.1"/>
    </source>
</evidence>
<reference evidence="2 3" key="1">
    <citation type="submission" date="2020-08" db="EMBL/GenBank/DDBJ databases">
        <title>Genomic Encyclopedia of Type Strains, Phase IV (KMG-IV): sequencing the most valuable type-strain genomes for metagenomic binning, comparative biology and taxonomic classification.</title>
        <authorList>
            <person name="Goeker M."/>
        </authorList>
    </citation>
    <scope>NUCLEOTIDE SEQUENCE [LARGE SCALE GENOMIC DNA]</scope>
    <source>
        <strain evidence="2 3">DSM 17075</strain>
    </source>
</reference>
<evidence type="ECO:0000313" key="3">
    <source>
        <dbReference type="Proteomes" id="UP000559598"/>
    </source>
</evidence>
<feature type="region of interest" description="Disordered" evidence="1">
    <location>
        <begin position="1"/>
        <end position="51"/>
    </location>
</feature>
<name>A0A840DQA0_9BACL</name>
<keyword evidence="3" id="KW-1185">Reference proteome</keyword>
<proteinExistence type="predicted"/>
<comment type="caution">
    <text evidence="2">The sequence shown here is derived from an EMBL/GenBank/DDBJ whole genome shotgun (WGS) entry which is preliminary data.</text>
</comment>